<dbReference type="PANTHER" id="PTHR43709:SF2">
    <property type="entry name" value="DUF453 DOMAIN PROTEIN (AFU_ORTHOLOGUE AFUA_6G00360)"/>
    <property type="match status" value="1"/>
</dbReference>
<evidence type="ECO:0000256" key="1">
    <source>
        <dbReference type="ARBA" id="ARBA00007673"/>
    </source>
</evidence>
<reference evidence="3" key="1">
    <citation type="submission" date="2015-01" db="EMBL/GenBank/DDBJ databases">
        <title>The Genome Sequence of Cladophialophora bantiana CBS 173.52.</title>
        <authorList>
            <consortium name="The Broad Institute Genomics Platform"/>
            <person name="Cuomo C."/>
            <person name="de Hoog S."/>
            <person name="Gorbushina A."/>
            <person name="Stielow B."/>
            <person name="Teixiera M."/>
            <person name="Abouelleil A."/>
            <person name="Chapman S.B."/>
            <person name="Priest M."/>
            <person name="Young S.K."/>
            <person name="Wortman J."/>
            <person name="Nusbaum C."/>
            <person name="Birren B."/>
        </authorList>
    </citation>
    <scope>NUCLEOTIDE SEQUENCE [LARGE SCALE GENOMIC DNA]</scope>
    <source>
        <strain evidence="3">CBS 173.52</strain>
    </source>
</reference>
<evidence type="ECO:0000313" key="4">
    <source>
        <dbReference type="Proteomes" id="UP000053789"/>
    </source>
</evidence>
<dbReference type="HOGENOM" id="CLU_026443_2_1_1"/>
<keyword evidence="4" id="KW-1185">Reference proteome</keyword>
<dbReference type="VEuPathDB" id="FungiDB:Z519_08866"/>
<dbReference type="RefSeq" id="XP_016616891.1">
    <property type="nucleotide sequence ID" value="XM_016766593.1"/>
</dbReference>
<evidence type="ECO:0000313" key="3">
    <source>
        <dbReference type="EMBL" id="KIW90222.1"/>
    </source>
</evidence>
<dbReference type="OrthoDB" id="10267539at2759"/>
<dbReference type="AlphaFoldDB" id="A0A0D2FUJ3"/>
<dbReference type="InterPro" id="IPR007400">
    <property type="entry name" value="PrpF-like"/>
</dbReference>
<sequence length="404" mass="43703">MVLQNRSVPVIYFRGGTSKALFFREQHVPPRGTKRDRFLKRIMGSPDPLQIDGMGGSHLVTSKIALIKSSDQPDVDVDYTFVQVGIDDETVSDKGNCGNISAAVGPFAVDEGLVKELRPGVTIDPTVTTQEVRIYNTGTKKVLISHVPVNHATGKFVESGTFAVAGCPGSGSPILMDYSNVIGAALSSGVLPTSSPLDTIVINDSNIDITVCDVGNIIVFARAKDLGLAGNEKPSDLDNDPALIARIRELRGKAAQMVGMCKHWELVDAQSPMLPMVALVSPPTDSRCDVQSRLFLDNKCHTSMAGTGAICTAACSRVHRSVVNQLLTERNLQKTTLDIEHPLGSIPVLVKVRSTSSQNVPEFETLSFVRTARRILEGNICIPDNVKDCFEEAEHPNEYSRRPV</sequence>
<name>A0A0D2FUJ3_CLAB1</name>
<comment type="similarity">
    <text evidence="1">Belongs to the PrpF family.</text>
</comment>
<dbReference type="Pfam" id="PF04303">
    <property type="entry name" value="PrpF"/>
    <property type="match status" value="1"/>
</dbReference>
<dbReference type="Proteomes" id="UP000053789">
    <property type="component" value="Unassembled WGS sequence"/>
</dbReference>
<dbReference type="EMBL" id="KN846993">
    <property type="protein sequence ID" value="KIW90222.1"/>
    <property type="molecule type" value="Genomic_DNA"/>
</dbReference>
<evidence type="ECO:0000256" key="2">
    <source>
        <dbReference type="ARBA" id="ARBA00023235"/>
    </source>
</evidence>
<accession>A0A0D2FUJ3</accession>
<organism evidence="3 4">
    <name type="scientific">Cladophialophora bantiana (strain ATCC 10958 / CBS 173.52 / CDC B-1940 / NIH 8579)</name>
    <name type="common">Xylohypha bantiana</name>
    <dbReference type="NCBI Taxonomy" id="1442370"/>
    <lineage>
        <taxon>Eukaryota</taxon>
        <taxon>Fungi</taxon>
        <taxon>Dikarya</taxon>
        <taxon>Ascomycota</taxon>
        <taxon>Pezizomycotina</taxon>
        <taxon>Eurotiomycetes</taxon>
        <taxon>Chaetothyriomycetidae</taxon>
        <taxon>Chaetothyriales</taxon>
        <taxon>Herpotrichiellaceae</taxon>
        <taxon>Cladophialophora</taxon>
    </lineage>
</organism>
<protein>
    <recommendedName>
        <fullName evidence="5">PrpF protein</fullName>
    </recommendedName>
</protein>
<proteinExistence type="inferred from homology"/>
<dbReference type="Gene3D" id="3.10.310.10">
    <property type="entry name" value="Diaminopimelate Epimerase, Chain A, domain 1"/>
    <property type="match status" value="2"/>
</dbReference>
<dbReference type="SUPFAM" id="SSF54506">
    <property type="entry name" value="Diaminopimelate epimerase-like"/>
    <property type="match status" value="2"/>
</dbReference>
<dbReference type="GeneID" id="27701794"/>
<dbReference type="PANTHER" id="PTHR43709">
    <property type="entry name" value="ACONITATE ISOMERASE-RELATED"/>
    <property type="match status" value="1"/>
</dbReference>
<evidence type="ECO:0008006" key="5">
    <source>
        <dbReference type="Google" id="ProtNLM"/>
    </source>
</evidence>
<dbReference type="GO" id="GO:0016853">
    <property type="term" value="F:isomerase activity"/>
    <property type="evidence" value="ECO:0007669"/>
    <property type="project" value="UniProtKB-KW"/>
</dbReference>
<keyword evidence="2" id="KW-0413">Isomerase</keyword>
<gene>
    <name evidence="3" type="ORF">Z519_08866</name>
</gene>